<dbReference type="GO" id="GO:0006094">
    <property type="term" value="P:gluconeogenesis"/>
    <property type="evidence" value="ECO:0007669"/>
    <property type="project" value="InterPro"/>
</dbReference>
<comment type="catalytic activity">
    <reaction evidence="1">
        <text>beta-D-fructose 1,6-bisphosphate + H2O = beta-D-fructose 6-phosphate + phosphate</text>
        <dbReference type="Rhea" id="RHEA:11064"/>
        <dbReference type="ChEBI" id="CHEBI:15377"/>
        <dbReference type="ChEBI" id="CHEBI:32966"/>
        <dbReference type="ChEBI" id="CHEBI:43474"/>
        <dbReference type="ChEBI" id="CHEBI:57634"/>
        <dbReference type="EC" id="3.1.3.11"/>
    </reaction>
</comment>
<feature type="binding site" evidence="10">
    <location>
        <position position="210"/>
    </location>
    <ligand>
        <name>substrate</name>
    </ligand>
</feature>
<dbReference type="Gene3D" id="3.30.540.10">
    <property type="entry name" value="Fructose-1,6-Bisphosphatase, subunit A, domain 1"/>
    <property type="match status" value="1"/>
</dbReference>
<dbReference type="FunFam" id="3.40.190.90:FF:000001">
    <property type="entry name" value="Fructose-1,6-bisphosphatase"/>
    <property type="match status" value="1"/>
</dbReference>
<protein>
    <recommendedName>
        <fullName evidence="8">Fructose-1,6-bisphosphatase</fullName>
    </recommendedName>
</protein>
<dbReference type="InterPro" id="IPR004464">
    <property type="entry name" value="FBPase_class-2/SBPase"/>
</dbReference>
<reference evidence="11" key="1">
    <citation type="submission" date="2019-12" db="EMBL/GenBank/DDBJ databases">
        <authorList>
            <person name="zhang j."/>
            <person name="sun C.M."/>
        </authorList>
    </citation>
    <scope>NUCLEOTIDE SEQUENCE</scope>
    <source>
        <strain evidence="11">NS-1</strain>
    </source>
</reference>
<dbReference type="GO" id="GO:0046872">
    <property type="term" value="F:metal ion binding"/>
    <property type="evidence" value="ECO:0007669"/>
    <property type="project" value="UniProtKB-KW"/>
</dbReference>
<feature type="binding site" evidence="10">
    <location>
        <begin position="186"/>
        <end position="188"/>
    </location>
    <ligand>
        <name>substrate</name>
    </ligand>
</feature>
<evidence type="ECO:0000256" key="6">
    <source>
        <dbReference type="ARBA" id="ARBA00023277"/>
    </source>
</evidence>
<evidence type="ECO:0000256" key="10">
    <source>
        <dbReference type="PIRSR" id="PIRSR004532-2"/>
    </source>
</evidence>
<proteinExistence type="inferred from homology"/>
<evidence type="ECO:0000256" key="8">
    <source>
        <dbReference type="PIRNR" id="PIRNR004532"/>
    </source>
</evidence>
<dbReference type="KEGG" id="ifn:GM661_04130"/>
<keyword evidence="6 8" id="KW-0119">Carbohydrate metabolism</keyword>
<dbReference type="RefSeq" id="WP_230868867.1">
    <property type="nucleotide sequence ID" value="NZ_CP046640.1"/>
</dbReference>
<dbReference type="Pfam" id="PF03320">
    <property type="entry name" value="FBPase_glpX"/>
    <property type="match status" value="1"/>
</dbReference>
<dbReference type="GO" id="GO:0005829">
    <property type="term" value="C:cytosol"/>
    <property type="evidence" value="ECO:0007669"/>
    <property type="project" value="TreeGrafter"/>
</dbReference>
<evidence type="ECO:0000256" key="1">
    <source>
        <dbReference type="ARBA" id="ARBA00001273"/>
    </source>
</evidence>
<evidence type="ECO:0000256" key="5">
    <source>
        <dbReference type="ARBA" id="ARBA00023211"/>
    </source>
</evidence>
<dbReference type="GO" id="GO:0030388">
    <property type="term" value="P:fructose 1,6-bisphosphate metabolic process"/>
    <property type="evidence" value="ECO:0007669"/>
    <property type="project" value="TreeGrafter"/>
</dbReference>
<keyword evidence="5 9" id="KW-0464">Manganese</keyword>
<dbReference type="Proteomes" id="UP000665020">
    <property type="component" value="Chromosome"/>
</dbReference>
<dbReference type="AlphaFoldDB" id="A0A8A7K738"/>
<comment type="pathway">
    <text evidence="7">Carbohydrate biosynthesis.</text>
</comment>
<dbReference type="PANTHER" id="PTHR30447:SF0">
    <property type="entry name" value="FRUCTOSE-1,6-BISPHOSPHATASE 1 CLASS 2-RELATED"/>
    <property type="match status" value="1"/>
</dbReference>
<evidence type="ECO:0000256" key="7">
    <source>
        <dbReference type="ARBA" id="ARBA00024331"/>
    </source>
</evidence>
<evidence type="ECO:0000256" key="9">
    <source>
        <dbReference type="PIRSR" id="PIRSR004532-1"/>
    </source>
</evidence>
<dbReference type="EMBL" id="CP046640">
    <property type="protein sequence ID" value="QTL97221.1"/>
    <property type="molecule type" value="Genomic_DNA"/>
</dbReference>
<dbReference type="CDD" id="cd01516">
    <property type="entry name" value="FBPase_glpX"/>
    <property type="match status" value="1"/>
</dbReference>
<evidence type="ECO:0000313" key="12">
    <source>
        <dbReference type="Proteomes" id="UP000665020"/>
    </source>
</evidence>
<evidence type="ECO:0000256" key="4">
    <source>
        <dbReference type="ARBA" id="ARBA00022801"/>
    </source>
</evidence>
<comment type="cofactor">
    <cofactor evidence="9">
        <name>Mn(2+)</name>
        <dbReference type="ChEBI" id="CHEBI:29035"/>
    </cofactor>
</comment>
<feature type="binding site" evidence="9">
    <location>
        <position position="57"/>
    </location>
    <ligand>
        <name>Mn(2+)</name>
        <dbReference type="ChEBI" id="CHEBI:29035"/>
        <label>1</label>
    </ligand>
</feature>
<dbReference type="PANTHER" id="PTHR30447">
    <property type="entry name" value="FRUCTOSE-1,6-BISPHOSPHATASE CLASS 2"/>
    <property type="match status" value="1"/>
</dbReference>
<dbReference type="GO" id="GO:0006071">
    <property type="term" value="P:glycerol metabolic process"/>
    <property type="evidence" value="ECO:0007669"/>
    <property type="project" value="InterPro"/>
</dbReference>
<feature type="binding site" evidence="10">
    <location>
        <begin position="88"/>
        <end position="90"/>
    </location>
    <ligand>
        <name>substrate</name>
    </ligand>
</feature>
<evidence type="ECO:0000256" key="3">
    <source>
        <dbReference type="ARBA" id="ARBA00022723"/>
    </source>
</evidence>
<feature type="binding site" evidence="10">
    <location>
        <position position="119"/>
    </location>
    <ligand>
        <name>substrate</name>
    </ligand>
</feature>
<evidence type="ECO:0000313" key="11">
    <source>
        <dbReference type="EMBL" id="QTL97221.1"/>
    </source>
</evidence>
<gene>
    <name evidence="11" type="primary">glpX</name>
    <name evidence="11" type="ORF">GM661_04130</name>
</gene>
<keyword evidence="12" id="KW-1185">Reference proteome</keyword>
<feature type="binding site" evidence="10">
    <location>
        <begin position="164"/>
        <end position="166"/>
    </location>
    <ligand>
        <name>substrate</name>
    </ligand>
</feature>
<feature type="binding site" evidence="9">
    <location>
        <position position="85"/>
    </location>
    <ligand>
        <name>Mn(2+)</name>
        <dbReference type="ChEBI" id="CHEBI:29035"/>
        <label>2</label>
    </ligand>
</feature>
<evidence type="ECO:0000256" key="2">
    <source>
        <dbReference type="ARBA" id="ARBA00008989"/>
    </source>
</evidence>
<keyword evidence="3 9" id="KW-0479">Metal-binding</keyword>
<dbReference type="PIRSF" id="PIRSF004532">
    <property type="entry name" value="GlpX"/>
    <property type="match status" value="1"/>
</dbReference>
<name>A0A8A7K738_9FIRM</name>
<comment type="similarity">
    <text evidence="2 8">Belongs to the FBPase class 2 family.</text>
</comment>
<feature type="binding site" evidence="9">
    <location>
        <position position="88"/>
    </location>
    <ligand>
        <name>Mn(2+)</name>
        <dbReference type="ChEBI" id="CHEBI:29035"/>
        <label>2</label>
    </ligand>
</feature>
<feature type="binding site" evidence="9">
    <location>
        <position position="213"/>
    </location>
    <ligand>
        <name>Mn(2+)</name>
        <dbReference type="ChEBI" id="CHEBI:29035"/>
        <label>2</label>
    </ligand>
</feature>
<sequence>MKRGLCFELVRVTEAAALAVAPWRGKGEKEQADQAAVDAMRKALNSIDITAEVVIGEGEKDKAPMLYIGEQIGCGLSPKLDIAVDPVEGTSLVANGYPNALSVIALAEEGRLLKAPDMYMKKIVVGKKGKGKIDLQSSPTQNIKNTAAACGKAVSDITVVVLNRPRHQELIREIRETGARIKLIPDGDVAGGIAAALDGTGINLLMGIGGAPEGVLTATAVKCLGGEMQAQLYPVHDYERQQAKKMGINDLSRVLMTDDLAGGSNLVFAATGITTGELLDGVMYNGSQVITHSLIIENNNKIRKLASTHLNKGLDSCFCQKVINI</sequence>
<accession>A0A8A7K738</accession>
<feature type="binding site" evidence="9">
    <location>
        <position position="33"/>
    </location>
    <ligand>
        <name>Mn(2+)</name>
        <dbReference type="ChEBI" id="CHEBI:29035"/>
        <label>1</label>
    </ligand>
</feature>
<dbReference type="NCBIfam" id="TIGR00330">
    <property type="entry name" value="glpX"/>
    <property type="match status" value="1"/>
</dbReference>
<keyword evidence="4 11" id="KW-0378">Hydrolase</keyword>
<dbReference type="SUPFAM" id="SSF56655">
    <property type="entry name" value="Carbohydrate phosphatase"/>
    <property type="match status" value="1"/>
</dbReference>
<dbReference type="Gene3D" id="3.40.190.90">
    <property type="match status" value="1"/>
</dbReference>
<organism evidence="11 12">
    <name type="scientific">Iocasia fonsfrigidae</name>
    <dbReference type="NCBI Taxonomy" id="2682810"/>
    <lineage>
        <taxon>Bacteria</taxon>
        <taxon>Bacillati</taxon>
        <taxon>Bacillota</taxon>
        <taxon>Clostridia</taxon>
        <taxon>Halanaerobiales</taxon>
        <taxon>Halanaerobiaceae</taxon>
        <taxon>Iocasia</taxon>
    </lineage>
</organism>
<dbReference type="GO" id="GO:0042132">
    <property type="term" value="F:fructose 1,6-bisphosphate 1-phosphatase activity"/>
    <property type="evidence" value="ECO:0007669"/>
    <property type="project" value="UniProtKB-EC"/>
</dbReference>